<dbReference type="Gramene" id="AUR62043767-RA">
    <property type="protein sequence ID" value="AUR62043767-RA:cds"/>
    <property type="gene ID" value="AUR62043767"/>
</dbReference>
<keyword evidence="3" id="KW-1185">Reference proteome</keyword>
<name>A0A803NCF0_CHEQI</name>
<dbReference type="InterPro" id="IPR005162">
    <property type="entry name" value="Retrotrans_gag_dom"/>
</dbReference>
<organism evidence="2 3">
    <name type="scientific">Chenopodium quinoa</name>
    <name type="common">Quinoa</name>
    <dbReference type="NCBI Taxonomy" id="63459"/>
    <lineage>
        <taxon>Eukaryota</taxon>
        <taxon>Viridiplantae</taxon>
        <taxon>Streptophyta</taxon>
        <taxon>Embryophyta</taxon>
        <taxon>Tracheophyta</taxon>
        <taxon>Spermatophyta</taxon>
        <taxon>Magnoliopsida</taxon>
        <taxon>eudicotyledons</taxon>
        <taxon>Gunneridae</taxon>
        <taxon>Pentapetalae</taxon>
        <taxon>Caryophyllales</taxon>
        <taxon>Chenopodiaceae</taxon>
        <taxon>Chenopodioideae</taxon>
        <taxon>Atripliceae</taxon>
        <taxon>Chenopodium</taxon>
    </lineage>
</organism>
<dbReference type="PANTHER" id="PTHR35046">
    <property type="entry name" value="ZINC KNUCKLE (CCHC-TYPE) FAMILY PROTEIN"/>
    <property type="match status" value="1"/>
</dbReference>
<feature type="domain" description="Retrotransposon gag" evidence="1">
    <location>
        <begin position="1"/>
        <end position="60"/>
    </location>
</feature>
<protein>
    <recommendedName>
        <fullName evidence="1">Retrotransposon gag domain-containing protein</fullName>
    </recommendedName>
</protein>
<evidence type="ECO:0000313" key="3">
    <source>
        <dbReference type="Proteomes" id="UP000596660"/>
    </source>
</evidence>
<reference evidence="2" key="1">
    <citation type="journal article" date="2017" name="Nature">
        <title>The genome of Chenopodium quinoa.</title>
        <authorList>
            <person name="Jarvis D.E."/>
            <person name="Ho Y.S."/>
            <person name="Lightfoot D.J."/>
            <person name="Schmoeckel S.M."/>
            <person name="Li B."/>
            <person name="Borm T.J.A."/>
            <person name="Ohyanagi H."/>
            <person name="Mineta K."/>
            <person name="Michell C.T."/>
            <person name="Saber N."/>
            <person name="Kharbatia N.M."/>
            <person name="Rupper R.R."/>
            <person name="Sharp A.R."/>
            <person name="Dally N."/>
            <person name="Boughton B.A."/>
            <person name="Woo Y.H."/>
            <person name="Gao G."/>
            <person name="Schijlen E.G.W.M."/>
            <person name="Guo X."/>
            <person name="Momin A.A."/>
            <person name="Negrao S."/>
            <person name="Al-Babili S."/>
            <person name="Gehring C."/>
            <person name="Roessner U."/>
            <person name="Jung C."/>
            <person name="Murphy K."/>
            <person name="Arold S.T."/>
            <person name="Gojobori T."/>
            <person name="van der Linden C.G."/>
            <person name="van Loo E.N."/>
            <person name="Jellen E.N."/>
            <person name="Maughan P.J."/>
            <person name="Tester M."/>
        </authorList>
    </citation>
    <scope>NUCLEOTIDE SEQUENCE [LARGE SCALE GENOMIC DNA]</scope>
    <source>
        <strain evidence="2">cv. PI 614886</strain>
    </source>
</reference>
<evidence type="ECO:0000313" key="2">
    <source>
        <dbReference type="EnsemblPlants" id="AUR62043767-RA:cds"/>
    </source>
</evidence>
<dbReference type="SMR" id="A0A803NCF0"/>
<evidence type="ECO:0000259" key="1">
    <source>
        <dbReference type="Pfam" id="PF03732"/>
    </source>
</evidence>
<dbReference type="AlphaFoldDB" id="A0A803NCF0"/>
<dbReference type="PANTHER" id="PTHR35046:SF26">
    <property type="entry name" value="RNA-DIRECTED DNA POLYMERASE"/>
    <property type="match status" value="1"/>
</dbReference>
<dbReference type="EnsemblPlants" id="AUR62043767-RA">
    <property type="protein sequence ID" value="AUR62043767-RA:cds"/>
    <property type="gene ID" value="AUR62043767"/>
</dbReference>
<accession>A0A803NCF0</accession>
<dbReference type="OMA" id="EDQKCAN"/>
<dbReference type="Pfam" id="PF03732">
    <property type="entry name" value="Retrotrans_gag"/>
    <property type="match status" value="1"/>
</dbReference>
<dbReference type="Proteomes" id="UP000596660">
    <property type="component" value="Unplaced"/>
</dbReference>
<proteinExistence type="predicted"/>
<sequence length="119" mass="13724">MHKRFVPKSYKQKLFVKLNSLQQNSLSVEQYITEFEKLYLACGCREEEDQKCANFFLGLARHIRFACEMSSYETFDDLCLLAATVERQFNESKDSIVTASSSSKVWDSTSHHTISVPLL</sequence>
<reference evidence="2" key="2">
    <citation type="submission" date="2021-03" db="UniProtKB">
        <authorList>
            <consortium name="EnsemblPlants"/>
        </authorList>
    </citation>
    <scope>IDENTIFICATION</scope>
</reference>